<protein>
    <submittedName>
        <fullName evidence="5">Unplaced genomic scaffold PAXINscaffold_23, whole genome shotgun sequence</fullName>
    </submittedName>
</protein>
<dbReference type="InterPro" id="IPR011047">
    <property type="entry name" value="Quinoprotein_ADH-like_sf"/>
</dbReference>
<evidence type="ECO:0000256" key="1">
    <source>
        <dbReference type="ARBA" id="ARBA00022574"/>
    </source>
</evidence>
<dbReference type="InterPro" id="IPR001680">
    <property type="entry name" value="WD40_rpt"/>
</dbReference>
<feature type="region of interest" description="Disordered" evidence="4">
    <location>
        <begin position="363"/>
        <end position="382"/>
    </location>
</feature>
<evidence type="ECO:0000256" key="3">
    <source>
        <dbReference type="PROSITE-ProRule" id="PRU00221"/>
    </source>
</evidence>
<dbReference type="SUPFAM" id="SSF50998">
    <property type="entry name" value="Quinoprotein alcohol dehydrogenase-like"/>
    <property type="match status" value="1"/>
</dbReference>
<name>A0A0C9U3L4_PAXIN</name>
<feature type="region of interest" description="Disordered" evidence="4">
    <location>
        <begin position="575"/>
        <end position="606"/>
    </location>
</feature>
<gene>
    <name evidence="5" type="ORF">PAXINDRAFT_169930</name>
</gene>
<evidence type="ECO:0000256" key="2">
    <source>
        <dbReference type="ARBA" id="ARBA00022737"/>
    </source>
</evidence>
<dbReference type="SMART" id="SM00320">
    <property type="entry name" value="WD40"/>
    <property type="match status" value="4"/>
</dbReference>
<dbReference type="Pfam" id="PF00400">
    <property type="entry name" value="WD40"/>
    <property type="match status" value="2"/>
</dbReference>
<dbReference type="PROSITE" id="PS50294">
    <property type="entry name" value="WD_REPEATS_REGION"/>
    <property type="match status" value="1"/>
</dbReference>
<dbReference type="Proteomes" id="UP000053647">
    <property type="component" value="Unassembled WGS sequence"/>
</dbReference>
<accession>A0A0C9U3L4</accession>
<sequence length="606" mass="65407">DCTVREWSVETGELAFEPFRCRREVHCVHYSPSEDRIAAGADNIQIWNTKTGKGVYVRNSIGVSSLVWTADGTHIIGVGKDNITIWNSHNGQQLRTWKAHNNTYTVCTLSLSPTGSHLASSNWGEKLASVFDISTGEQVAAFKHSKTSSGIAYSPSGQFIATGCDDNKVYVWKAPHTKSRASSLSSFLDQPAIPLAGPSQNDQIDPFWDSQPNIHHPGTLRDQQPLLQPQRILNKAKDKFANFFARRPAVATQSSPVQETIEPVEVAAGRDRVFWIIILPIVWTPVKKLVYMLFFCRKPDEEDEELPVKTAADSSQAAADKVATSKQSDRPVTVDVAADAVPGPHSPPVPASNLAIRTQPDRTAAMSLSSTEGPGAPDSSLPESIEMVARGRSSIPSTIPTVPGHGSAQPTHSTDPLFPVVTPYEVSPSTVAVTSARLSVSSNGVHSSSMQPSSQHMELQPAITLSPEEMALVQEYRRLKDTSVAIRVVAEPLSGPAHDRESYVHPSTSPQTLCSSTPSTLSTPPAPPSSSQERPRMHAPAFPSLDVAPSSLSPSRHFNFLHHSTATSNVHSMHLIGSAHDPPADAPLGPATQLTMHRPANDEDID</sequence>
<proteinExistence type="predicted"/>
<organism evidence="5 6">
    <name type="scientific">Paxillus involutus ATCC 200175</name>
    <dbReference type="NCBI Taxonomy" id="664439"/>
    <lineage>
        <taxon>Eukaryota</taxon>
        <taxon>Fungi</taxon>
        <taxon>Dikarya</taxon>
        <taxon>Basidiomycota</taxon>
        <taxon>Agaricomycotina</taxon>
        <taxon>Agaricomycetes</taxon>
        <taxon>Agaricomycetidae</taxon>
        <taxon>Boletales</taxon>
        <taxon>Paxilineae</taxon>
        <taxon>Paxillaceae</taxon>
        <taxon>Paxillus</taxon>
    </lineage>
</organism>
<reference evidence="6" key="2">
    <citation type="submission" date="2015-01" db="EMBL/GenBank/DDBJ databases">
        <title>Evolutionary Origins and Diversification of the Mycorrhizal Mutualists.</title>
        <authorList>
            <consortium name="DOE Joint Genome Institute"/>
            <consortium name="Mycorrhizal Genomics Consortium"/>
            <person name="Kohler A."/>
            <person name="Kuo A."/>
            <person name="Nagy L.G."/>
            <person name="Floudas D."/>
            <person name="Copeland A."/>
            <person name="Barry K.W."/>
            <person name="Cichocki N."/>
            <person name="Veneault-Fourrey C."/>
            <person name="LaButti K."/>
            <person name="Lindquist E.A."/>
            <person name="Lipzen A."/>
            <person name="Lundell T."/>
            <person name="Morin E."/>
            <person name="Murat C."/>
            <person name="Riley R."/>
            <person name="Ohm R."/>
            <person name="Sun H."/>
            <person name="Tunlid A."/>
            <person name="Henrissat B."/>
            <person name="Grigoriev I.V."/>
            <person name="Hibbett D.S."/>
            <person name="Martin F."/>
        </authorList>
    </citation>
    <scope>NUCLEOTIDE SEQUENCE [LARGE SCALE GENOMIC DNA]</scope>
    <source>
        <strain evidence="6">ATCC 200175</strain>
    </source>
</reference>
<feature type="non-terminal residue" evidence="5">
    <location>
        <position position="1"/>
    </location>
</feature>
<dbReference type="AlphaFoldDB" id="A0A0C9U3L4"/>
<evidence type="ECO:0000313" key="6">
    <source>
        <dbReference type="Proteomes" id="UP000053647"/>
    </source>
</evidence>
<dbReference type="OrthoDB" id="6262491at2759"/>
<feature type="compositionally biased region" description="Low complexity" evidence="4">
    <location>
        <begin position="506"/>
        <end position="523"/>
    </location>
</feature>
<dbReference type="HOGENOM" id="CLU_016266_1_0_1"/>
<dbReference type="InterPro" id="IPR015943">
    <property type="entry name" value="WD40/YVTN_repeat-like_dom_sf"/>
</dbReference>
<feature type="region of interest" description="Disordered" evidence="4">
    <location>
        <begin position="310"/>
        <end position="332"/>
    </location>
</feature>
<feature type="region of interest" description="Disordered" evidence="4">
    <location>
        <begin position="495"/>
        <end position="548"/>
    </location>
</feature>
<evidence type="ECO:0000256" key="4">
    <source>
        <dbReference type="SAM" id="MobiDB-lite"/>
    </source>
</evidence>
<dbReference type="EMBL" id="KN819345">
    <property type="protein sequence ID" value="KIJ14087.1"/>
    <property type="molecule type" value="Genomic_DNA"/>
</dbReference>
<keyword evidence="6" id="KW-1185">Reference proteome</keyword>
<dbReference type="PANTHER" id="PTHR19848">
    <property type="entry name" value="WD40 REPEAT PROTEIN"/>
    <property type="match status" value="1"/>
</dbReference>
<reference evidence="5 6" key="1">
    <citation type="submission" date="2014-06" db="EMBL/GenBank/DDBJ databases">
        <authorList>
            <consortium name="DOE Joint Genome Institute"/>
            <person name="Kuo A."/>
            <person name="Kohler A."/>
            <person name="Nagy L.G."/>
            <person name="Floudas D."/>
            <person name="Copeland A."/>
            <person name="Barry K.W."/>
            <person name="Cichocki N."/>
            <person name="Veneault-Fourrey C."/>
            <person name="LaButti K."/>
            <person name="Lindquist E.A."/>
            <person name="Lipzen A."/>
            <person name="Lundell T."/>
            <person name="Morin E."/>
            <person name="Murat C."/>
            <person name="Sun H."/>
            <person name="Tunlid A."/>
            <person name="Henrissat B."/>
            <person name="Grigoriev I.V."/>
            <person name="Hibbett D.S."/>
            <person name="Martin F."/>
            <person name="Nordberg H.P."/>
            <person name="Cantor M.N."/>
            <person name="Hua S.X."/>
        </authorList>
    </citation>
    <scope>NUCLEOTIDE SEQUENCE [LARGE SCALE GENOMIC DNA]</scope>
    <source>
        <strain evidence="5 6">ATCC 200175</strain>
    </source>
</reference>
<dbReference type="PANTHER" id="PTHR19848:SF8">
    <property type="entry name" value="F-BOX AND WD REPEAT DOMAIN CONTAINING 7"/>
    <property type="match status" value="1"/>
</dbReference>
<dbReference type="PROSITE" id="PS50082">
    <property type="entry name" value="WD_REPEATS_2"/>
    <property type="match status" value="1"/>
</dbReference>
<feature type="repeat" description="WD" evidence="3">
    <location>
        <begin position="141"/>
        <end position="182"/>
    </location>
</feature>
<keyword evidence="2" id="KW-0677">Repeat</keyword>
<keyword evidence="1 3" id="KW-0853">WD repeat</keyword>
<dbReference type="Gene3D" id="2.130.10.10">
    <property type="entry name" value="YVTN repeat-like/Quinoprotein amine dehydrogenase"/>
    <property type="match status" value="2"/>
</dbReference>
<evidence type="ECO:0000313" key="5">
    <source>
        <dbReference type="EMBL" id="KIJ14087.1"/>
    </source>
</evidence>